<dbReference type="SUPFAM" id="SSF54791">
    <property type="entry name" value="Eukaryotic type KH-domain (KH-domain type I)"/>
    <property type="match status" value="3"/>
</dbReference>
<dbReference type="PANTHER" id="PTHR10288">
    <property type="entry name" value="KH DOMAIN CONTAINING RNA BINDING PROTEIN"/>
    <property type="match status" value="1"/>
</dbReference>
<dbReference type="PROSITE" id="PS50084">
    <property type="entry name" value="KH_TYPE_1"/>
    <property type="match status" value="3"/>
</dbReference>
<protein>
    <recommendedName>
        <fullName evidence="3">K Homology domain-containing protein</fullName>
    </recommendedName>
</protein>
<dbReference type="AlphaFoldDB" id="A0A1I8EXM8"/>
<feature type="domain" description="K Homology" evidence="3">
    <location>
        <begin position="177"/>
        <end position="248"/>
    </location>
</feature>
<dbReference type="WBParaSite" id="maker-PairedContig_6251-snap-gene-0.8-mRNA-1">
    <property type="protein sequence ID" value="maker-PairedContig_6251-snap-gene-0.8-mRNA-1"/>
    <property type="gene ID" value="maker-PairedContig_6251-snap-gene-0.8"/>
</dbReference>
<feature type="domain" description="K Homology" evidence="3">
    <location>
        <begin position="323"/>
        <end position="392"/>
    </location>
</feature>
<dbReference type="SMART" id="SM00322">
    <property type="entry name" value="KH"/>
    <property type="match status" value="3"/>
</dbReference>
<organism evidence="4">
    <name type="scientific">Wuchereria bancrofti</name>
    <dbReference type="NCBI Taxonomy" id="6293"/>
    <lineage>
        <taxon>Eukaryota</taxon>
        <taxon>Metazoa</taxon>
        <taxon>Ecdysozoa</taxon>
        <taxon>Nematoda</taxon>
        <taxon>Chromadorea</taxon>
        <taxon>Rhabditida</taxon>
        <taxon>Spirurina</taxon>
        <taxon>Spiruromorpha</taxon>
        <taxon>Filarioidea</taxon>
        <taxon>Onchocercidae</taxon>
        <taxon>Wuchereria</taxon>
    </lineage>
</organism>
<evidence type="ECO:0000259" key="3">
    <source>
        <dbReference type="SMART" id="SM00322"/>
    </source>
</evidence>
<proteinExistence type="predicted"/>
<evidence type="ECO:0000256" key="2">
    <source>
        <dbReference type="PROSITE-ProRule" id="PRU00117"/>
    </source>
</evidence>
<sequence length="402" mass="44540">MVRILPVDPFWSCAIYPSCRLSSRVFLHRSWLSLWLPSHWHWRTMKRHGVDDDLGSSDIHESVKSGKRQRPDSYQEALAAGKYELRLLMSSRGAGGIIGKGGENIKRLRLEKNYIKHVGIARNELKYDANVTVPDSQTPERIATIVATVENVLAVVTEIIPKLDDRALQSREGDSNRSIELRVLVHSSHAGAVIGRQGSKIKEMKEELGVQMKVFAQCPPQSTERVVSIKGAPDKILACVNHIMNMLKEIPVKGVTKPYESMFYDPSYSSEYGGYPPDCNYRGPMIRGPMAVTSYGNYGRSFQRQIDGRGPLSAVALPPYMGPEESTQVTIPNELGGTIIGKGGERINRVREESGAQIVVGPQQESGERIITITGTSTAIQTAQYLLQQWLVLVSVGLKKSV</sequence>
<dbReference type="InterPro" id="IPR004088">
    <property type="entry name" value="KH_dom_type_1"/>
</dbReference>
<keyword evidence="1" id="KW-0677">Repeat</keyword>
<dbReference type="CDD" id="cd22434">
    <property type="entry name" value="KH-I_HNRNPK_rpt3"/>
    <property type="match status" value="1"/>
</dbReference>
<evidence type="ECO:0000313" key="4">
    <source>
        <dbReference type="WBParaSite" id="maker-PairedContig_6251-snap-gene-0.8-mRNA-1"/>
    </source>
</evidence>
<dbReference type="STRING" id="6293.A0A1I8EXM8"/>
<dbReference type="Gene3D" id="3.30.1370.10">
    <property type="entry name" value="K Homology domain, type 1"/>
    <property type="match status" value="3"/>
</dbReference>
<accession>A0A1I8EXM8</accession>
<name>A0A1I8EXM8_WUCBA</name>
<dbReference type="Pfam" id="PF00013">
    <property type="entry name" value="KH_1"/>
    <property type="match status" value="2"/>
</dbReference>
<evidence type="ECO:0000256" key="1">
    <source>
        <dbReference type="ARBA" id="ARBA00022737"/>
    </source>
</evidence>
<reference evidence="4" key="1">
    <citation type="submission" date="2016-11" db="UniProtKB">
        <authorList>
            <consortium name="WormBaseParasite"/>
        </authorList>
    </citation>
    <scope>IDENTIFICATION</scope>
    <source>
        <strain evidence="4">pt0022</strain>
    </source>
</reference>
<keyword evidence="2" id="KW-0694">RNA-binding</keyword>
<dbReference type="GO" id="GO:0003723">
    <property type="term" value="F:RNA binding"/>
    <property type="evidence" value="ECO:0007669"/>
    <property type="project" value="UniProtKB-UniRule"/>
</dbReference>
<dbReference type="InterPro" id="IPR004087">
    <property type="entry name" value="KH_dom"/>
</dbReference>
<feature type="domain" description="K Homology" evidence="3">
    <location>
        <begin position="81"/>
        <end position="164"/>
    </location>
</feature>
<dbReference type="InterPro" id="IPR036612">
    <property type="entry name" value="KH_dom_type_1_sf"/>
</dbReference>